<evidence type="ECO:0000256" key="5">
    <source>
        <dbReference type="ARBA" id="ARBA00047597"/>
    </source>
</evidence>
<evidence type="ECO:0000256" key="6">
    <source>
        <dbReference type="RuleBase" id="RU361228"/>
    </source>
</evidence>
<dbReference type="GO" id="GO:0106274">
    <property type="term" value="F:NAD+-protein-arginine ADP-ribosyltransferase activity"/>
    <property type="evidence" value="ECO:0007669"/>
    <property type="project" value="UniProtKB-EC"/>
</dbReference>
<dbReference type="EMBL" id="JH992981">
    <property type="protein sequence ID" value="EKX49616.1"/>
    <property type="molecule type" value="Genomic_DNA"/>
</dbReference>
<comment type="similarity">
    <text evidence="1 6">Belongs to the Arg-specific ADP-ribosyltransferase family.</text>
</comment>
<dbReference type="HOGENOM" id="CLU_090488_0_0_1"/>
<name>L1JM11_GUITC</name>
<dbReference type="RefSeq" id="XP_005836596.1">
    <property type="nucleotide sequence ID" value="XM_005836539.1"/>
</dbReference>
<reference evidence="8" key="3">
    <citation type="submission" date="2015-06" db="UniProtKB">
        <authorList>
            <consortium name="EnsemblProtists"/>
        </authorList>
    </citation>
    <scope>IDENTIFICATION</scope>
</reference>
<evidence type="ECO:0000256" key="3">
    <source>
        <dbReference type="ARBA" id="ARBA00022679"/>
    </source>
</evidence>
<sequence>GMRLCDFLCHKSARVARLREEEVAALRLYTLPSFPHINDPLRDQGRIERREPHPLPLITFLIVEGLKKLRGVETSNSVGMESRVLWRGMKNLSVSHGFVERGGTELVPMSTSTELQVAAAYGMSRETLIFRFRTKNSLQRGVDVSWLSAFPKEEEVLYPPLTYMQPTGREQEVQVGIARYRIVEVEP</sequence>
<feature type="non-terminal residue" evidence="7">
    <location>
        <position position="187"/>
    </location>
</feature>
<dbReference type="GeneID" id="17306299"/>
<keyword evidence="2 6" id="KW-0328">Glycosyltransferase</keyword>
<keyword evidence="4" id="KW-0548">Nucleotidyltransferase</keyword>
<proteinExistence type="inferred from homology"/>
<dbReference type="GO" id="GO:0016779">
    <property type="term" value="F:nucleotidyltransferase activity"/>
    <property type="evidence" value="ECO:0007669"/>
    <property type="project" value="UniProtKB-KW"/>
</dbReference>
<organism evidence="7">
    <name type="scientific">Guillardia theta (strain CCMP2712)</name>
    <name type="common">Cryptophyte</name>
    <dbReference type="NCBI Taxonomy" id="905079"/>
    <lineage>
        <taxon>Eukaryota</taxon>
        <taxon>Cryptophyceae</taxon>
        <taxon>Pyrenomonadales</taxon>
        <taxon>Geminigeraceae</taxon>
        <taxon>Guillardia</taxon>
    </lineage>
</organism>
<dbReference type="Proteomes" id="UP000011087">
    <property type="component" value="Unassembled WGS sequence"/>
</dbReference>
<evidence type="ECO:0000313" key="7">
    <source>
        <dbReference type="EMBL" id="EKX49616.1"/>
    </source>
</evidence>
<feature type="non-terminal residue" evidence="7">
    <location>
        <position position="1"/>
    </location>
</feature>
<keyword evidence="6" id="KW-0520">NAD</keyword>
<comment type="catalytic activity">
    <reaction evidence="5 6">
        <text>L-arginyl-[protein] + NAD(+) = N(omega)-(ADP-D-ribosyl)-L-arginyl-[protein] + nicotinamide + H(+)</text>
        <dbReference type="Rhea" id="RHEA:19149"/>
        <dbReference type="Rhea" id="RHEA-COMP:10532"/>
        <dbReference type="Rhea" id="RHEA-COMP:15087"/>
        <dbReference type="ChEBI" id="CHEBI:15378"/>
        <dbReference type="ChEBI" id="CHEBI:17154"/>
        <dbReference type="ChEBI" id="CHEBI:29965"/>
        <dbReference type="ChEBI" id="CHEBI:57540"/>
        <dbReference type="ChEBI" id="CHEBI:142554"/>
        <dbReference type="EC" id="2.4.2.31"/>
    </reaction>
</comment>
<evidence type="ECO:0000313" key="9">
    <source>
        <dbReference type="Proteomes" id="UP000011087"/>
    </source>
</evidence>
<dbReference type="Pfam" id="PF01129">
    <property type="entry name" value="ART"/>
    <property type="match status" value="1"/>
</dbReference>
<keyword evidence="6" id="KW-0521">NADP</keyword>
<dbReference type="SUPFAM" id="SSF56399">
    <property type="entry name" value="ADP-ribosylation"/>
    <property type="match status" value="1"/>
</dbReference>
<evidence type="ECO:0000313" key="8">
    <source>
        <dbReference type="EnsemblProtists" id="EKX49616"/>
    </source>
</evidence>
<dbReference type="OrthoDB" id="423533at2759"/>
<accession>L1JM11</accession>
<keyword evidence="9" id="KW-1185">Reference proteome</keyword>
<protein>
    <recommendedName>
        <fullName evidence="6">NAD(P)(+)--arginine ADP-ribosyltransferase</fullName>
        <ecNumber evidence="6">2.4.2.31</ecNumber>
    </recommendedName>
    <alternativeName>
        <fullName evidence="6">Mono(ADP-ribosyl)transferase</fullName>
    </alternativeName>
</protein>
<dbReference type="eggNOG" id="ENOG502SQ6H">
    <property type="taxonomic scope" value="Eukaryota"/>
</dbReference>
<dbReference type="AlphaFoldDB" id="L1JM11"/>
<evidence type="ECO:0000256" key="4">
    <source>
        <dbReference type="ARBA" id="ARBA00022695"/>
    </source>
</evidence>
<evidence type="ECO:0000256" key="2">
    <source>
        <dbReference type="ARBA" id="ARBA00022676"/>
    </source>
</evidence>
<evidence type="ECO:0000256" key="1">
    <source>
        <dbReference type="ARBA" id="ARBA00009558"/>
    </source>
</evidence>
<reference evidence="7 9" key="1">
    <citation type="journal article" date="2012" name="Nature">
        <title>Algal genomes reveal evolutionary mosaicism and the fate of nucleomorphs.</title>
        <authorList>
            <consortium name="DOE Joint Genome Institute"/>
            <person name="Curtis B.A."/>
            <person name="Tanifuji G."/>
            <person name="Burki F."/>
            <person name="Gruber A."/>
            <person name="Irimia M."/>
            <person name="Maruyama S."/>
            <person name="Arias M.C."/>
            <person name="Ball S.G."/>
            <person name="Gile G.H."/>
            <person name="Hirakawa Y."/>
            <person name="Hopkins J.F."/>
            <person name="Kuo A."/>
            <person name="Rensing S.A."/>
            <person name="Schmutz J."/>
            <person name="Symeonidi A."/>
            <person name="Elias M."/>
            <person name="Eveleigh R.J."/>
            <person name="Herman E.K."/>
            <person name="Klute M.J."/>
            <person name="Nakayama T."/>
            <person name="Obornik M."/>
            <person name="Reyes-Prieto A."/>
            <person name="Armbrust E.V."/>
            <person name="Aves S.J."/>
            <person name="Beiko R.G."/>
            <person name="Coutinho P."/>
            <person name="Dacks J.B."/>
            <person name="Durnford D.G."/>
            <person name="Fast N.M."/>
            <person name="Green B.R."/>
            <person name="Grisdale C.J."/>
            <person name="Hempel F."/>
            <person name="Henrissat B."/>
            <person name="Hoppner M.P."/>
            <person name="Ishida K."/>
            <person name="Kim E."/>
            <person name="Koreny L."/>
            <person name="Kroth P.G."/>
            <person name="Liu Y."/>
            <person name="Malik S.B."/>
            <person name="Maier U.G."/>
            <person name="McRose D."/>
            <person name="Mock T."/>
            <person name="Neilson J.A."/>
            <person name="Onodera N.T."/>
            <person name="Poole A.M."/>
            <person name="Pritham E.J."/>
            <person name="Richards T.A."/>
            <person name="Rocap G."/>
            <person name="Roy S.W."/>
            <person name="Sarai C."/>
            <person name="Schaack S."/>
            <person name="Shirato S."/>
            <person name="Slamovits C.H."/>
            <person name="Spencer D.F."/>
            <person name="Suzuki S."/>
            <person name="Worden A.Z."/>
            <person name="Zauner S."/>
            <person name="Barry K."/>
            <person name="Bell C."/>
            <person name="Bharti A.K."/>
            <person name="Crow J.A."/>
            <person name="Grimwood J."/>
            <person name="Kramer R."/>
            <person name="Lindquist E."/>
            <person name="Lucas S."/>
            <person name="Salamov A."/>
            <person name="McFadden G.I."/>
            <person name="Lane C.E."/>
            <person name="Keeling P.J."/>
            <person name="Gray M.W."/>
            <person name="Grigoriev I.V."/>
            <person name="Archibald J.M."/>
        </authorList>
    </citation>
    <scope>NUCLEOTIDE SEQUENCE</scope>
    <source>
        <strain evidence="7 9">CCMP2712</strain>
    </source>
</reference>
<dbReference type="Gene3D" id="3.90.176.10">
    <property type="entry name" value="Toxin ADP-ribosyltransferase, Chain A, domain 1"/>
    <property type="match status" value="1"/>
</dbReference>
<reference evidence="9" key="2">
    <citation type="submission" date="2012-11" db="EMBL/GenBank/DDBJ databases">
        <authorList>
            <person name="Kuo A."/>
            <person name="Curtis B.A."/>
            <person name="Tanifuji G."/>
            <person name="Burki F."/>
            <person name="Gruber A."/>
            <person name="Irimia M."/>
            <person name="Maruyama S."/>
            <person name="Arias M.C."/>
            <person name="Ball S.G."/>
            <person name="Gile G.H."/>
            <person name="Hirakawa Y."/>
            <person name="Hopkins J.F."/>
            <person name="Rensing S.A."/>
            <person name="Schmutz J."/>
            <person name="Symeonidi A."/>
            <person name="Elias M."/>
            <person name="Eveleigh R.J."/>
            <person name="Herman E.K."/>
            <person name="Klute M.J."/>
            <person name="Nakayama T."/>
            <person name="Obornik M."/>
            <person name="Reyes-Prieto A."/>
            <person name="Armbrust E.V."/>
            <person name="Aves S.J."/>
            <person name="Beiko R.G."/>
            <person name="Coutinho P."/>
            <person name="Dacks J.B."/>
            <person name="Durnford D.G."/>
            <person name="Fast N.M."/>
            <person name="Green B.R."/>
            <person name="Grisdale C."/>
            <person name="Hempe F."/>
            <person name="Henrissat B."/>
            <person name="Hoppner M.P."/>
            <person name="Ishida K.-I."/>
            <person name="Kim E."/>
            <person name="Koreny L."/>
            <person name="Kroth P.G."/>
            <person name="Liu Y."/>
            <person name="Malik S.-B."/>
            <person name="Maier U.G."/>
            <person name="McRose D."/>
            <person name="Mock T."/>
            <person name="Neilson J.A."/>
            <person name="Onodera N.T."/>
            <person name="Poole A.M."/>
            <person name="Pritham E.J."/>
            <person name="Richards T.A."/>
            <person name="Rocap G."/>
            <person name="Roy S.W."/>
            <person name="Sarai C."/>
            <person name="Schaack S."/>
            <person name="Shirato S."/>
            <person name="Slamovits C.H."/>
            <person name="Spencer D.F."/>
            <person name="Suzuki S."/>
            <person name="Worden A.Z."/>
            <person name="Zauner S."/>
            <person name="Barry K."/>
            <person name="Bell C."/>
            <person name="Bharti A.K."/>
            <person name="Crow J.A."/>
            <person name="Grimwood J."/>
            <person name="Kramer R."/>
            <person name="Lindquist E."/>
            <person name="Lucas S."/>
            <person name="Salamov A."/>
            <person name="McFadden G.I."/>
            <person name="Lane C.E."/>
            <person name="Keeling P.J."/>
            <person name="Gray M.W."/>
            <person name="Grigoriev I.V."/>
            <person name="Archibald J.M."/>
        </authorList>
    </citation>
    <scope>NUCLEOTIDE SEQUENCE</scope>
    <source>
        <strain evidence="9">CCMP2712</strain>
    </source>
</reference>
<dbReference type="InterPro" id="IPR000768">
    <property type="entry name" value="ART"/>
</dbReference>
<dbReference type="EnsemblProtists" id="EKX49616">
    <property type="protein sequence ID" value="EKX49616"/>
    <property type="gene ID" value="GUITHDRAFT_60975"/>
</dbReference>
<keyword evidence="3 6" id="KW-0808">Transferase</keyword>
<dbReference type="PaxDb" id="55529-EKX49616"/>
<dbReference type="KEGG" id="gtt:GUITHDRAFT_60975"/>
<dbReference type="PROSITE" id="PS51996">
    <property type="entry name" value="TR_MART"/>
    <property type="match status" value="1"/>
</dbReference>
<gene>
    <name evidence="7" type="ORF">GUITHDRAFT_60975</name>
</gene>
<dbReference type="OMA" id="LDEPHAM"/>
<dbReference type="EC" id="2.4.2.31" evidence="6"/>